<feature type="transmembrane region" description="Helical" evidence="8">
    <location>
        <begin position="53"/>
        <end position="74"/>
    </location>
</feature>
<reference evidence="9 10" key="1">
    <citation type="submission" date="2018-12" db="EMBL/GenBank/DDBJ databases">
        <title>Deinococcus radiophilus ATCC 27603 genome sequencing and assembly.</title>
        <authorList>
            <person name="Maclea K.S."/>
            <person name="Maynard C.R."/>
        </authorList>
    </citation>
    <scope>NUCLEOTIDE SEQUENCE [LARGE SCALE GENOMIC DNA]</scope>
    <source>
        <strain evidence="9 10">ATCC 27603</strain>
    </source>
</reference>
<dbReference type="InterPro" id="IPR002781">
    <property type="entry name" value="TM_pro_TauE-like"/>
</dbReference>
<accession>A0A3S0HXY8</accession>
<feature type="transmembrane region" description="Helical" evidence="8">
    <location>
        <begin position="111"/>
        <end position="127"/>
    </location>
</feature>
<evidence type="ECO:0000313" key="9">
    <source>
        <dbReference type="EMBL" id="RTR20933.1"/>
    </source>
</evidence>
<comment type="subcellular location">
    <subcellularLocation>
        <location evidence="1 8">Cell membrane</location>
        <topology evidence="1 8">Multi-pass membrane protein</topology>
    </subcellularLocation>
</comment>
<keyword evidence="3" id="KW-0813">Transport</keyword>
<gene>
    <name evidence="9" type="ORF">EJ104_13105</name>
</gene>
<keyword evidence="5 8" id="KW-0812">Transmembrane</keyword>
<keyword evidence="4 8" id="KW-1003">Cell membrane</keyword>
<keyword evidence="6 8" id="KW-1133">Transmembrane helix</keyword>
<dbReference type="PANTHER" id="PTHR30269">
    <property type="entry name" value="TRANSMEMBRANE PROTEIN YFCA"/>
    <property type="match status" value="1"/>
</dbReference>
<evidence type="ECO:0000256" key="6">
    <source>
        <dbReference type="ARBA" id="ARBA00022989"/>
    </source>
</evidence>
<evidence type="ECO:0000256" key="8">
    <source>
        <dbReference type="RuleBase" id="RU363041"/>
    </source>
</evidence>
<evidence type="ECO:0000256" key="5">
    <source>
        <dbReference type="ARBA" id="ARBA00022692"/>
    </source>
</evidence>
<name>A0A3S0HXY8_9DEIO</name>
<dbReference type="Proteomes" id="UP000277766">
    <property type="component" value="Unassembled WGS sequence"/>
</dbReference>
<dbReference type="EMBL" id="RXPE01000051">
    <property type="protein sequence ID" value="RTR20933.1"/>
    <property type="molecule type" value="Genomic_DNA"/>
</dbReference>
<comment type="caution">
    <text evidence="9">The sequence shown here is derived from an EMBL/GenBank/DDBJ whole genome shotgun (WGS) entry which is preliminary data.</text>
</comment>
<proteinExistence type="inferred from homology"/>
<feature type="transmembrane region" description="Helical" evidence="8">
    <location>
        <begin position="240"/>
        <end position="258"/>
    </location>
</feature>
<evidence type="ECO:0000256" key="2">
    <source>
        <dbReference type="ARBA" id="ARBA00009142"/>
    </source>
</evidence>
<dbReference type="OrthoDB" id="6656470at2"/>
<protein>
    <recommendedName>
        <fullName evidence="8">Probable membrane transporter protein</fullName>
    </recommendedName>
</protein>
<dbReference type="Pfam" id="PF01925">
    <property type="entry name" value="TauE"/>
    <property type="match status" value="1"/>
</dbReference>
<feature type="transmembrane region" description="Helical" evidence="8">
    <location>
        <begin position="86"/>
        <end position="105"/>
    </location>
</feature>
<keyword evidence="10" id="KW-1185">Reference proteome</keyword>
<organism evidence="9 10">
    <name type="scientific">Deinococcus radiophilus</name>
    <dbReference type="NCBI Taxonomy" id="32062"/>
    <lineage>
        <taxon>Bacteria</taxon>
        <taxon>Thermotogati</taxon>
        <taxon>Deinococcota</taxon>
        <taxon>Deinococci</taxon>
        <taxon>Deinococcales</taxon>
        <taxon>Deinococcaceae</taxon>
        <taxon>Deinococcus</taxon>
    </lineage>
</organism>
<evidence type="ECO:0000256" key="7">
    <source>
        <dbReference type="ARBA" id="ARBA00023136"/>
    </source>
</evidence>
<feature type="transmembrane region" description="Helical" evidence="8">
    <location>
        <begin position="211"/>
        <end position="228"/>
    </location>
</feature>
<dbReference type="InterPro" id="IPR052017">
    <property type="entry name" value="TSUP"/>
</dbReference>
<feature type="transmembrane region" description="Helical" evidence="8">
    <location>
        <begin position="139"/>
        <end position="160"/>
    </location>
</feature>
<dbReference type="AlphaFoldDB" id="A0A3S0HXY8"/>
<evidence type="ECO:0000256" key="4">
    <source>
        <dbReference type="ARBA" id="ARBA00022475"/>
    </source>
</evidence>
<dbReference type="PANTHER" id="PTHR30269:SF32">
    <property type="entry name" value="MEMBRANE TRANSPORTER PROTEIN-RELATED"/>
    <property type="match status" value="1"/>
</dbReference>
<evidence type="ECO:0000256" key="1">
    <source>
        <dbReference type="ARBA" id="ARBA00004651"/>
    </source>
</evidence>
<sequence>MTVLDHFPATETEVLTTLTFMLAALLHGLSGMGFQMVTTSALAGAIPLETVVAMVAVPALLINLSALITAGPGLSFSGWWAVGRRFGALALGCVLGSVLGVWLLQSVPPGPLYWLMAAAIFLFVWLDRRRVVWQFTPSGGLALVFGLSTGLLGGSVNAMAPPVTIYLLASQADKNEVVLGSNLCYVVGTVVQFILLRDQITALPAPQLETLAQATLLALGALWLGVRWRERLSQRRFRRLMLAVLALLGARALFQGWAAL</sequence>
<comment type="similarity">
    <text evidence="2 8">Belongs to the 4-toluene sulfonate uptake permease (TSUP) (TC 2.A.102) family.</text>
</comment>
<dbReference type="GO" id="GO:0005886">
    <property type="term" value="C:plasma membrane"/>
    <property type="evidence" value="ECO:0007669"/>
    <property type="project" value="UniProtKB-SubCell"/>
</dbReference>
<evidence type="ECO:0000256" key="3">
    <source>
        <dbReference type="ARBA" id="ARBA00022448"/>
    </source>
</evidence>
<evidence type="ECO:0000313" key="10">
    <source>
        <dbReference type="Proteomes" id="UP000277766"/>
    </source>
</evidence>
<keyword evidence="7 8" id="KW-0472">Membrane</keyword>